<feature type="chain" id="PRO_5046628629" evidence="2">
    <location>
        <begin position="20"/>
        <end position="112"/>
    </location>
</feature>
<accession>A0ABU1RUT2</accession>
<name>A0ABU1RUT2_9GAMM</name>
<reference evidence="3 4" key="1">
    <citation type="submission" date="2023-07" db="EMBL/GenBank/DDBJ databases">
        <title>Sorghum-associated microbial communities from plants grown in Nebraska, USA.</title>
        <authorList>
            <person name="Schachtman D."/>
        </authorList>
    </citation>
    <scope>NUCLEOTIDE SEQUENCE [LARGE SCALE GENOMIC DNA]</scope>
    <source>
        <strain evidence="3 4">BE107</strain>
    </source>
</reference>
<evidence type="ECO:0000256" key="2">
    <source>
        <dbReference type="SAM" id="SignalP"/>
    </source>
</evidence>
<feature type="compositionally biased region" description="Basic and acidic residues" evidence="1">
    <location>
        <begin position="44"/>
        <end position="54"/>
    </location>
</feature>
<dbReference type="EMBL" id="JAVDTT010000003">
    <property type="protein sequence ID" value="MDR6842533.1"/>
    <property type="molecule type" value="Genomic_DNA"/>
</dbReference>
<evidence type="ECO:0000313" key="3">
    <source>
        <dbReference type="EMBL" id="MDR6842533.1"/>
    </source>
</evidence>
<keyword evidence="4" id="KW-1185">Reference proteome</keyword>
<feature type="region of interest" description="Disordered" evidence="1">
    <location>
        <begin position="21"/>
        <end position="54"/>
    </location>
</feature>
<dbReference type="RefSeq" id="WP_310094664.1">
    <property type="nucleotide sequence ID" value="NZ_JAVDTT010000003.1"/>
</dbReference>
<keyword evidence="2" id="KW-0732">Signal</keyword>
<evidence type="ECO:0000313" key="4">
    <source>
        <dbReference type="Proteomes" id="UP001254759"/>
    </source>
</evidence>
<feature type="compositionally biased region" description="Low complexity" evidence="1">
    <location>
        <begin position="21"/>
        <end position="42"/>
    </location>
</feature>
<sequence>MKRLALTAALLALAFAASAQTAAPAPAEPADPQTTDAAPTETSAKQDKADAKKNELADRNCLQYTGSRLIRADSKGRKCANATGRSYSKEDIDRTGAIDLRDALRKLDPAVH</sequence>
<comment type="caution">
    <text evidence="3">The sequence shown here is derived from an EMBL/GenBank/DDBJ whole genome shotgun (WGS) entry which is preliminary data.</text>
</comment>
<evidence type="ECO:0000256" key="1">
    <source>
        <dbReference type="SAM" id="MobiDB-lite"/>
    </source>
</evidence>
<gene>
    <name evidence="3" type="ORF">J2W94_002827</name>
</gene>
<proteinExistence type="predicted"/>
<organism evidence="3 4">
    <name type="scientific">Pseudoxanthomonas sacheonensis</name>
    <dbReference type="NCBI Taxonomy" id="443615"/>
    <lineage>
        <taxon>Bacteria</taxon>
        <taxon>Pseudomonadati</taxon>
        <taxon>Pseudomonadota</taxon>
        <taxon>Gammaproteobacteria</taxon>
        <taxon>Lysobacterales</taxon>
        <taxon>Lysobacteraceae</taxon>
        <taxon>Pseudoxanthomonas</taxon>
    </lineage>
</organism>
<protein>
    <submittedName>
        <fullName evidence="3">Phosphate-selective porin</fullName>
    </submittedName>
</protein>
<dbReference type="Proteomes" id="UP001254759">
    <property type="component" value="Unassembled WGS sequence"/>
</dbReference>
<feature type="signal peptide" evidence="2">
    <location>
        <begin position="1"/>
        <end position="19"/>
    </location>
</feature>